<evidence type="ECO:0000313" key="1">
    <source>
        <dbReference type="EMBL" id="BDU18149.1"/>
    </source>
</evidence>
<keyword evidence="2" id="KW-1185">Reference proteome</keyword>
<dbReference type="EMBL" id="AP027041">
    <property type="protein sequence ID" value="BDU18149.1"/>
    <property type="molecule type" value="Genomic_DNA"/>
</dbReference>
<name>A0ABM8DHQ2_9GAMM</name>
<evidence type="ECO:0000313" key="2">
    <source>
        <dbReference type="Proteomes" id="UP001317822"/>
    </source>
</evidence>
<accession>A0ABM8DHQ2</accession>
<organism evidence="1 2">
    <name type="scientific">Lysobacter auxotrophicus</name>
    <dbReference type="NCBI Taxonomy" id="2992573"/>
    <lineage>
        <taxon>Bacteria</taxon>
        <taxon>Pseudomonadati</taxon>
        <taxon>Pseudomonadota</taxon>
        <taxon>Gammaproteobacteria</taxon>
        <taxon>Lysobacterales</taxon>
        <taxon>Lysobacteraceae</taxon>
        <taxon>Lysobacter</taxon>
    </lineage>
</organism>
<sequence>MTSEIVLWRIRNRIIEYLDLAASAEDQIAYQAAVPDLHVPSEVANQWEDWVRPDWRQYLKPPVFSHEEVEAVDSFNASFAAAMTATKDPLPPLGVLLESAEWGELRDAASAALEVFRTRGHRPEADLDESI</sequence>
<dbReference type="Proteomes" id="UP001317822">
    <property type="component" value="Chromosome"/>
</dbReference>
<dbReference type="RefSeq" id="WP_281780023.1">
    <property type="nucleotide sequence ID" value="NZ_AP027041.1"/>
</dbReference>
<gene>
    <name evidence="1" type="ORF">LA521A_33500</name>
</gene>
<reference evidence="1 2" key="1">
    <citation type="journal article" date="2023" name="Int. J. Syst. Evol. Microbiol.">
        <title>Physiological and genomic analyses of cobalamin (vitamin B12)-auxotrophy of Lysobacter auxotrophicus sp. nov., a methionine-auxotrophic chitinolytic bacterium isolated from chitin-treated soil.</title>
        <authorList>
            <person name="Saito A."/>
            <person name="Dohra H."/>
            <person name="Hamada M."/>
            <person name="Moriuchi R."/>
            <person name="Kotsuchibashi Y."/>
            <person name="Mori K."/>
        </authorList>
    </citation>
    <scope>NUCLEOTIDE SEQUENCE [LARGE SCALE GENOMIC DNA]</scope>
    <source>
        <strain evidence="1 2">5-21a</strain>
    </source>
</reference>
<proteinExistence type="predicted"/>
<protein>
    <submittedName>
        <fullName evidence="1">Uncharacterized protein</fullName>
    </submittedName>
</protein>